<comment type="function">
    <text evidence="1">Involved in the TonB-dependent energy-dependent transport of various receptor-bound substrates.</text>
</comment>
<keyword evidence="6" id="KW-1003">Cell membrane</keyword>
<evidence type="ECO:0000256" key="13">
    <source>
        <dbReference type="SAM" id="Phobius"/>
    </source>
</evidence>
<evidence type="ECO:0000256" key="1">
    <source>
        <dbReference type="ARBA" id="ARBA00003540"/>
    </source>
</evidence>
<comment type="similarity">
    <text evidence="3 12">Belongs to the ExbD/TolR family.</text>
</comment>
<dbReference type="GO" id="GO:0022857">
    <property type="term" value="F:transmembrane transporter activity"/>
    <property type="evidence" value="ECO:0007669"/>
    <property type="project" value="InterPro"/>
</dbReference>
<dbReference type="eggNOG" id="COG0848">
    <property type="taxonomic scope" value="Bacteria"/>
</dbReference>
<evidence type="ECO:0000313" key="14">
    <source>
        <dbReference type="EMBL" id="EKB31106.1"/>
    </source>
</evidence>
<evidence type="ECO:0000256" key="12">
    <source>
        <dbReference type="RuleBase" id="RU003879"/>
    </source>
</evidence>
<dbReference type="EMBL" id="ADMG01000031">
    <property type="protein sequence ID" value="EKB31106.1"/>
    <property type="molecule type" value="Genomic_DNA"/>
</dbReference>
<keyword evidence="10 13" id="KW-1133">Transmembrane helix</keyword>
<keyword evidence="7" id="KW-0997">Cell inner membrane</keyword>
<evidence type="ECO:0000256" key="10">
    <source>
        <dbReference type="ARBA" id="ARBA00022989"/>
    </source>
</evidence>
<dbReference type="InterPro" id="IPR003400">
    <property type="entry name" value="ExbD"/>
</dbReference>
<sequence>MTIEIPKKEPHNIVPFIDIMLVLLAMVLSVSTFIAKGEIPIALPESRSAQAPLKNSNEVLIQVTGEGTLHWNGEEATHEEVDERLRGISRDVRLVLRIDRTTSFEHFIRLLDMIKGVHHENFVIVAEKRG</sequence>
<dbReference type="Pfam" id="PF02472">
    <property type="entry name" value="ExbD"/>
    <property type="match status" value="1"/>
</dbReference>
<comment type="caution">
    <text evidence="14">The sequence shown here is derived from an EMBL/GenBank/DDBJ whole genome shotgun (WGS) entry which is preliminary data.</text>
</comment>
<keyword evidence="11 13" id="KW-0472">Membrane</keyword>
<evidence type="ECO:0000256" key="2">
    <source>
        <dbReference type="ARBA" id="ARBA00004249"/>
    </source>
</evidence>
<evidence type="ECO:0000256" key="9">
    <source>
        <dbReference type="ARBA" id="ARBA00022927"/>
    </source>
</evidence>
<dbReference type="PATRIC" id="fig|742823.3.peg.1204"/>
<dbReference type="STRING" id="742823.HMPREF9465_01211"/>
<organism evidence="14 15">
    <name type="scientific">Sutterella wadsworthensis 2_1_59BFAA</name>
    <dbReference type="NCBI Taxonomy" id="742823"/>
    <lineage>
        <taxon>Bacteria</taxon>
        <taxon>Pseudomonadati</taxon>
        <taxon>Pseudomonadota</taxon>
        <taxon>Betaproteobacteria</taxon>
        <taxon>Burkholderiales</taxon>
        <taxon>Sutterellaceae</taxon>
        <taxon>Sutterella</taxon>
    </lineage>
</organism>
<dbReference type="PANTHER" id="PTHR30558">
    <property type="entry name" value="EXBD MEMBRANE COMPONENT OF PMF-DRIVEN MACROMOLECULE IMPORT SYSTEM"/>
    <property type="match status" value="1"/>
</dbReference>
<proteinExistence type="inferred from homology"/>
<dbReference type="RefSeq" id="WP_005435114.1">
    <property type="nucleotide sequence ID" value="NZ_JH815516.1"/>
</dbReference>
<dbReference type="Gene3D" id="3.30.420.270">
    <property type="match status" value="1"/>
</dbReference>
<dbReference type="GO" id="GO:0015031">
    <property type="term" value="P:protein transport"/>
    <property type="evidence" value="ECO:0007669"/>
    <property type="project" value="UniProtKB-KW"/>
</dbReference>
<evidence type="ECO:0000313" key="15">
    <source>
        <dbReference type="Proteomes" id="UP000005835"/>
    </source>
</evidence>
<feature type="transmembrane region" description="Helical" evidence="13">
    <location>
        <begin position="12"/>
        <end position="35"/>
    </location>
</feature>
<dbReference type="HOGENOM" id="CLU_085305_2_0_4"/>
<keyword evidence="8 12" id="KW-0812">Transmembrane</keyword>
<evidence type="ECO:0000256" key="4">
    <source>
        <dbReference type="ARBA" id="ARBA00011471"/>
    </source>
</evidence>
<dbReference type="AlphaFoldDB" id="K1JLL7"/>
<evidence type="ECO:0000256" key="8">
    <source>
        <dbReference type="ARBA" id="ARBA00022692"/>
    </source>
</evidence>
<dbReference type="GO" id="GO:0005886">
    <property type="term" value="C:plasma membrane"/>
    <property type="evidence" value="ECO:0007669"/>
    <property type="project" value="UniProtKB-SubCell"/>
</dbReference>
<comment type="subunit">
    <text evidence="4">The accessory proteins ExbB and ExbD seem to form a complex with TonB.</text>
</comment>
<evidence type="ECO:0000256" key="3">
    <source>
        <dbReference type="ARBA" id="ARBA00005811"/>
    </source>
</evidence>
<evidence type="ECO:0000256" key="11">
    <source>
        <dbReference type="ARBA" id="ARBA00023136"/>
    </source>
</evidence>
<keyword evidence="5 12" id="KW-0813">Transport</keyword>
<name>K1JLL7_9BURK</name>
<comment type="subcellular location">
    <subcellularLocation>
        <location evidence="2">Cell inner membrane</location>
        <topology evidence="2">Single-pass type II membrane protein</topology>
    </subcellularLocation>
    <subcellularLocation>
        <location evidence="12">Cell membrane</location>
        <topology evidence="12">Single-pass type II membrane protein</topology>
    </subcellularLocation>
</comment>
<evidence type="ECO:0000256" key="6">
    <source>
        <dbReference type="ARBA" id="ARBA00022475"/>
    </source>
</evidence>
<dbReference type="PANTHER" id="PTHR30558:SF12">
    <property type="entry name" value="BIOPOLYMER TRANSPORT PROTEIN EXBD"/>
    <property type="match status" value="1"/>
</dbReference>
<protein>
    <submittedName>
        <fullName evidence="14">TonB system transporter ExbD</fullName>
    </submittedName>
</protein>
<accession>K1JLL7</accession>
<reference evidence="14 15" key="1">
    <citation type="submission" date="2012-05" db="EMBL/GenBank/DDBJ databases">
        <title>The Genome Sequence of Sutterella wadsworthensis 2_1_59BFAA.</title>
        <authorList>
            <consortium name="The Broad Institute Genome Sequencing Platform"/>
            <person name="Earl A."/>
            <person name="Ward D."/>
            <person name="Feldgarden M."/>
            <person name="Gevers D."/>
            <person name="Daigneault M."/>
            <person name="Strauss J."/>
            <person name="Allen-Vercoe E."/>
            <person name="Walker B."/>
            <person name="Young S.K."/>
            <person name="Zeng Q."/>
            <person name="Gargeya S."/>
            <person name="Fitzgerald M."/>
            <person name="Haas B."/>
            <person name="Abouelleil A."/>
            <person name="Alvarado L."/>
            <person name="Arachchi H.M."/>
            <person name="Berlin A.M."/>
            <person name="Chapman S.B."/>
            <person name="Goldberg J."/>
            <person name="Griggs A."/>
            <person name="Gujja S."/>
            <person name="Hansen M."/>
            <person name="Howarth C."/>
            <person name="Imamovic A."/>
            <person name="Larimer J."/>
            <person name="McCowen C."/>
            <person name="Montmayeur A."/>
            <person name="Murphy C."/>
            <person name="Neiman D."/>
            <person name="Pearson M."/>
            <person name="Priest M."/>
            <person name="Roberts A."/>
            <person name="Saif S."/>
            <person name="Shea T."/>
            <person name="Sisk P."/>
            <person name="Sykes S."/>
            <person name="Wortman J."/>
            <person name="Nusbaum C."/>
            <person name="Birren B."/>
        </authorList>
    </citation>
    <scope>NUCLEOTIDE SEQUENCE [LARGE SCALE GENOMIC DNA]</scope>
    <source>
        <strain evidence="14 15">2_1_59BFAA</strain>
    </source>
</reference>
<dbReference type="Proteomes" id="UP000005835">
    <property type="component" value="Unassembled WGS sequence"/>
</dbReference>
<keyword evidence="9 12" id="KW-0653">Protein transport</keyword>
<evidence type="ECO:0000256" key="7">
    <source>
        <dbReference type="ARBA" id="ARBA00022519"/>
    </source>
</evidence>
<evidence type="ECO:0000256" key="5">
    <source>
        <dbReference type="ARBA" id="ARBA00022448"/>
    </source>
</evidence>
<dbReference type="OrthoDB" id="9798629at2"/>
<keyword evidence="15" id="KW-1185">Reference proteome</keyword>
<gene>
    <name evidence="14" type="ORF">HMPREF9465_01211</name>
</gene>